<dbReference type="EMBL" id="HF935732">
    <property type="protein sequence ID" value="CCX12955.1"/>
    <property type="molecule type" value="Genomic_DNA"/>
</dbReference>
<dbReference type="Proteomes" id="UP000018144">
    <property type="component" value="Unassembled WGS sequence"/>
</dbReference>
<protein>
    <submittedName>
        <fullName evidence="1">Uncharacterized protein</fullName>
    </submittedName>
</protein>
<keyword evidence="2" id="KW-1185">Reference proteome</keyword>
<evidence type="ECO:0000313" key="1">
    <source>
        <dbReference type="EMBL" id="CCX12955.1"/>
    </source>
</evidence>
<accession>U4L6D8</accession>
<evidence type="ECO:0000313" key="2">
    <source>
        <dbReference type="Proteomes" id="UP000018144"/>
    </source>
</evidence>
<proteinExistence type="predicted"/>
<name>U4L6D8_PYROM</name>
<gene>
    <name evidence="1" type="ORF">PCON_12548</name>
</gene>
<dbReference type="AlphaFoldDB" id="U4L6D8"/>
<sequence>MPFNLWSPEDPLWRPLQNGDCLWRPLQNGDGRIPRDHLVYFVDVSPTIGELMLNIANGGTTQIPQYSHYQLRTYRTFHHTSFIAKDWEALTNCTRLEILRMTELLLPKDFVACTQEGSDLKKITPFEALWITLLRLNHRVTPEAIEKVFGYRASIIPEIEEATIRCIYKNWNHLLGCPNSKSSSLYGDQAYRLLSSDRFEYFSEKIEETLAMYVELKLQNCCGFLGLFSDWEHAKIDNLQLLPVEESQNKPASDGRRINYRVLAGPDGMVYNFHEQVDRRSEGEALDTGTKLEQQLLSYAKGKVLLANDSSICSSIVIKAHDKNERRVPRANYMGFDYGMTLKDAHRNALRMVEGLDSFWKGLGEKRRIMEKGEAVWFRAALILQNCRTACRGRATGDFYGCKPPDLETYLSQKSLKV</sequence>
<organism evidence="1 2">
    <name type="scientific">Pyronema omphalodes (strain CBS 100304)</name>
    <name type="common">Pyronema confluens</name>
    <dbReference type="NCBI Taxonomy" id="1076935"/>
    <lineage>
        <taxon>Eukaryota</taxon>
        <taxon>Fungi</taxon>
        <taxon>Dikarya</taxon>
        <taxon>Ascomycota</taxon>
        <taxon>Pezizomycotina</taxon>
        <taxon>Pezizomycetes</taxon>
        <taxon>Pezizales</taxon>
        <taxon>Pyronemataceae</taxon>
        <taxon>Pyronema</taxon>
    </lineage>
</organism>
<reference evidence="1 2" key="1">
    <citation type="journal article" date="2013" name="PLoS Genet.">
        <title>The genome and development-dependent transcriptomes of Pyronema confluens: a window into fungal evolution.</title>
        <authorList>
            <person name="Traeger S."/>
            <person name="Altegoer F."/>
            <person name="Freitag M."/>
            <person name="Gabaldon T."/>
            <person name="Kempken F."/>
            <person name="Kumar A."/>
            <person name="Marcet-Houben M."/>
            <person name="Poggeler S."/>
            <person name="Stajich J.E."/>
            <person name="Nowrousian M."/>
        </authorList>
    </citation>
    <scope>NUCLEOTIDE SEQUENCE [LARGE SCALE GENOMIC DNA]</scope>
    <source>
        <strain evidence="2">CBS 100304</strain>
        <tissue evidence="1">Vegetative mycelium</tissue>
    </source>
</reference>